<accession>A0A9Y2MS30</accession>
<gene>
    <name evidence="2" type="ORF">QRX50_32385</name>
</gene>
<dbReference type="EMBL" id="CP127294">
    <property type="protein sequence ID" value="WIX76151.1"/>
    <property type="molecule type" value="Genomic_DNA"/>
</dbReference>
<evidence type="ECO:0000313" key="3">
    <source>
        <dbReference type="Proteomes" id="UP001236014"/>
    </source>
</evidence>
<sequence length="150" mass="14515">MSGRLTAGLVVLGALVAGAVLGLVLVAPAGPSAPPPAAASPPASIPTASSSASDADVAATNVLANAIVDAIKGGDATEFGRLTCEPQTSQALAELQSQWDAAGPLTVALAGPPTVAGDSAGVTVQVAGAGGRKDTPFPMHRENGRWCVPG</sequence>
<proteinExistence type="predicted"/>
<feature type="compositionally biased region" description="Low complexity" evidence="1">
    <location>
        <begin position="40"/>
        <end position="51"/>
    </location>
</feature>
<keyword evidence="3" id="KW-1185">Reference proteome</keyword>
<dbReference type="RefSeq" id="WP_285966907.1">
    <property type="nucleotide sequence ID" value="NZ_CP127294.1"/>
</dbReference>
<protein>
    <submittedName>
        <fullName evidence="2">Uncharacterized protein</fullName>
    </submittedName>
</protein>
<dbReference type="KEGG" id="acab:QRX50_32385"/>
<feature type="region of interest" description="Disordered" evidence="1">
    <location>
        <begin position="31"/>
        <end position="51"/>
    </location>
</feature>
<evidence type="ECO:0000313" key="2">
    <source>
        <dbReference type="EMBL" id="WIX76151.1"/>
    </source>
</evidence>
<evidence type="ECO:0000256" key="1">
    <source>
        <dbReference type="SAM" id="MobiDB-lite"/>
    </source>
</evidence>
<organism evidence="2 3">
    <name type="scientific">Amycolatopsis carbonis</name>
    <dbReference type="NCBI Taxonomy" id="715471"/>
    <lineage>
        <taxon>Bacteria</taxon>
        <taxon>Bacillati</taxon>
        <taxon>Actinomycetota</taxon>
        <taxon>Actinomycetes</taxon>
        <taxon>Pseudonocardiales</taxon>
        <taxon>Pseudonocardiaceae</taxon>
        <taxon>Amycolatopsis</taxon>
    </lineage>
</organism>
<reference evidence="2 3" key="1">
    <citation type="submission" date="2023-06" db="EMBL/GenBank/DDBJ databases">
        <authorList>
            <person name="Oyuntsetseg B."/>
            <person name="Kim S.B."/>
        </authorList>
    </citation>
    <scope>NUCLEOTIDE SEQUENCE [LARGE SCALE GENOMIC DNA]</scope>
    <source>
        <strain evidence="2 3">2-15</strain>
    </source>
</reference>
<name>A0A9Y2MS30_9PSEU</name>
<dbReference type="Proteomes" id="UP001236014">
    <property type="component" value="Chromosome"/>
</dbReference>
<dbReference type="AlphaFoldDB" id="A0A9Y2MS30"/>